<dbReference type="GO" id="GO:1900753">
    <property type="term" value="P:doxorubicin transport"/>
    <property type="evidence" value="ECO:0007669"/>
    <property type="project" value="InterPro"/>
</dbReference>
<dbReference type="OMA" id="GETVFFY"/>
<dbReference type="FunFam" id="3.40.50.300:FF:000589">
    <property type="entry name" value="ABC transporter, ATP-binding subunit"/>
    <property type="match status" value="1"/>
</dbReference>
<gene>
    <name evidence="11" type="ORF">AT727_23390</name>
    <name evidence="10" type="ORF">DPCES_3766</name>
</gene>
<evidence type="ECO:0000313" key="10">
    <source>
        <dbReference type="EMBL" id="CDX03652.1"/>
    </source>
</evidence>
<dbReference type="InterPro" id="IPR025302">
    <property type="entry name" value="DrrA1/2-like_C"/>
</dbReference>
<evidence type="ECO:0000256" key="4">
    <source>
        <dbReference type="ARBA" id="ARBA00022741"/>
    </source>
</evidence>
<keyword evidence="6" id="KW-1278">Translocase</keyword>
<keyword evidence="3" id="KW-1003">Cell membrane</keyword>
<evidence type="ECO:0000256" key="1">
    <source>
        <dbReference type="ARBA" id="ARBA00004413"/>
    </source>
</evidence>
<protein>
    <submittedName>
        <fullName evidence="11">ABC transporter</fullName>
    </submittedName>
    <submittedName>
        <fullName evidence="10">Daunorubicin/doxorubicin resistance ATP-binding protein DrrA</fullName>
    </submittedName>
</protein>
<evidence type="ECO:0000256" key="3">
    <source>
        <dbReference type="ARBA" id="ARBA00022475"/>
    </source>
</evidence>
<dbReference type="Gene3D" id="3.40.50.300">
    <property type="entry name" value="P-loop containing nucleotide triphosphate hydrolases"/>
    <property type="match status" value="1"/>
</dbReference>
<reference evidence="10" key="1">
    <citation type="submission" date="2014-07" db="EMBL/GenBank/DDBJ databases">
        <authorList>
            <person name="Hornung V.Bastian."/>
        </authorList>
    </citation>
    <scope>NUCLEOTIDE SEQUENCE</scope>
    <source>
        <strain evidence="10">PCE-S</strain>
    </source>
</reference>
<proteinExistence type="inferred from homology"/>
<feature type="domain" description="ABC transporter" evidence="9">
    <location>
        <begin position="5"/>
        <end position="243"/>
    </location>
</feature>
<dbReference type="SUPFAM" id="SSF52540">
    <property type="entry name" value="P-loop containing nucleoside triphosphate hydrolases"/>
    <property type="match status" value="1"/>
</dbReference>
<dbReference type="EMBL" id="LK996017">
    <property type="protein sequence ID" value="CDX03652.1"/>
    <property type="molecule type" value="Genomic_DNA"/>
</dbReference>
<dbReference type="GO" id="GO:0043215">
    <property type="term" value="P:daunorubicin transport"/>
    <property type="evidence" value="ECO:0007669"/>
    <property type="project" value="InterPro"/>
</dbReference>
<dbReference type="InterPro" id="IPR017871">
    <property type="entry name" value="ABC_transporter-like_CS"/>
</dbReference>
<dbReference type="SMART" id="SM00382">
    <property type="entry name" value="AAA"/>
    <property type="match status" value="1"/>
</dbReference>
<evidence type="ECO:0000256" key="2">
    <source>
        <dbReference type="ARBA" id="ARBA00022448"/>
    </source>
</evidence>
<dbReference type="AlphaFoldDB" id="A0A098B5M7"/>
<dbReference type="PROSITE" id="PS00211">
    <property type="entry name" value="ABC_TRANSPORTER_1"/>
    <property type="match status" value="1"/>
</dbReference>
<evidence type="ECO:0000313" key="12">
    <source>
        <dbReference type="Proteomes" id="UP000054623"/>
    </source>
</evidence>
<accession>A0A098B5M7</accession>
<keyword evidence="2" id="KW-0813">Transport</keyword>
<evidence type="ECO:0000259" key="9">
    <source>
        <dbReference type="PROSITE" id="PS50893"/>
    </source>
</evidence>
<dbReference type="InterPro" id="IPR027417">
    <property type="entry name" value="P-loop_NTPase"/>
</dbReference>
<dbReference type="GO" id="GO:0005524">
    <property type="term" value="F:ATP binding"/>
    <property type="evidence" value="ECO:0007669"/>
    <property type="project" value="UniProtKB-KW"/>
</dbReference>
<dbReference type="InterPro" id="IPR005894">
    <property type="entry name" value="DrrA"/>
</dbReference>
<evidence type="ECO:0000256" key="5">
    <source>
        <dbReference type="ARBA" id="ARBA00022840"/>
    </source>
</evidence>
<comment type="subcellular location">
    <subcellularLocation>
        <location evidence="1">Cell membrane</location>
        <topology evidence="1">Peripheral membrane protein</topology>
        <orientation evidence="1">Cytoplasmic side</orientation>
    </subcellularLocation>
</comment>
<sequence length="326" mass="36186">MSNAIEITDLRKSFSVKAKGRIIKVEAVRGVTLAVKRGEIFGFLGPNGAGKTTTLRMLTTLLPIDEGKGTICGYDLVGQPQEVRRHIGYVSQLGGADWEATGRENLILAGQLYGMKRHDAEQRTGELLAVFELAELADRVVRTYSGGQRRRLEIALGMINRPEVLFLDEPTTGLDPQNRANLWEQIRKLKEGGTTIFLTTHYLDEADALSDRLAIMDCGIIVAEGTPQELKEQISGDVIQIRLADDRTQQAKRLFDKVSFINEIRLEGEDIYLYAKNGAQVLPRIFEMLEAEGVQTQSVSIATPSLDDVFLKQTGRLLRDGKEDIA</sequence>
<evidence type="ECO:0000256" key="7">
    <source>
        <dbReference type="ARBA" id="ARBA00023136"/>
    </source>
</evidence>
<dbReference type="OrthoDB" id="1805624at2"/>
<evidence type="ECO:0000256" key="8">
    <source>
        <dbReference type="ARBA" id="ARBA00049985"/>
    </source>
</evidence>
<dbReference type="Pfam" id="PF13732">
    <property type="entry name" value="DrrA1-3_C"/>
    <property type="match status" value="1"/>
</dbReference>
<dbReference type="PATRIC" id="fig|49338.4.peg.4042"/>
<evidence type="ECO:0000256" key="6">
    <source>
        <dbReference type="ARBA" id="ARBA00022967"/>
    </source>
</evidence>
<dbReference type="PANTHER" id="PTHR43582:SF5">
    <property type="entry name" value="ABC TRANSPORTER"/>
    <property type="match status" value="1"/>
</dbReference>
<dbReference type="RefSeq" id="WP_011461138.1">
    <property type="nucleotide sequence ID" value="NZ_LK996017.1"/>
</dbReference>
<dbReference type="InterPro" id="IPR003439">
    <property type="entry name" value="ABC_transporter-like_ATP-bd"/>
</dbReference>
<name>A0A098B5M7_DESHA</name>
<keyword evidence="5 10" id="KW-0067">ATP-binding</keyword>
<keyword evidence="4" id="KW-0547">Nucleotide-binding</keyword>
<dbReference type="PROSITE" id="PS50893">
    <property type="entry name" value="ABC_TRANSPORTER_2"/>
    <property type="match status" value="1"/>
</dbReference>
<comment type="similarity">
    <text evidence="8">Belongs to the ABC transporter superfamily. Drug exporter-1 (DrugE1) (TC 3.A.1.105) family.</text>
</comment>
<dbReference type="EMBL" id="LOCK01000031">
    <property type="protein sequence ID" value="KTE90870.1"/>
    <property type="molecule type" value="Genomic_DNA"/>
</dbReference>
<organism evidence="10">
    <name type="scientific">Desulfitobacterium hafniense</name>
    <name type="common">Desulfitobacterium frappieri</name>
    <dbReference type="NCBI Taxonomy" id="49338"/>
    <lineage>
        <taxon>Bacteria</taxon>
        <taxon>Bacillati</taxon>
        <taxon>Bacillota</taxon>
        <taxon>Clostridia</taxon>
        <taxon>Eubacteriales</taxon>
        <taxon>Desulfitobacteriaceae</taxon>
        <taxon>Desulfitobacterium</taxon>
    </lineage>
</organism>
<dbReference type="InterPro" id="IPR003593">
    <property type="entry name" value="AAA+_ATPase"/>
</dbReference>
<reference evidence="11 12" key="2">
    <citation type="submission" date="2015-12" db="EMBL/GenBank/DDBJ databases">
        <title>Draft Genome Sequence of Desulfitobacterium hafniense Strain DH, a Sulfate-reducing Bacterium Isolated from Paddy Soils.</title>
        <authorList>
            <person name="Bao P."/>
            <person name="Zhang X."/>
            <person name="Li G."/>
        </authorList>
    </citation>
    <scope>NUCLEOTIDE SEQUENCE [LARGE SCALE GENOMIC DNA]</scope>
    <source>
        <strain evidence="11 12">DH</strain>
    </source>
</reference>
<dbReference type="PANTHER" id="PTHR43582">
    <property type="entry name" value="LINEARMYCIN RESISTANCE ATP-BINDING PROTEIN LNRL"/>
    <property type="match status" value="1"/>
</dbReference>
<evidence type="ECO:0000313" key="11">
    <source>
        <dbReference type="EMBL" id="KTE90870.1"/>
    </source>
</evidence>
<dbReference type="Proteomes" id="UP000054623">
    <property type="component" value="Unassembled WGS sequence"/>
</dbReference>
<dbReference type="Pfam" id="PF00005">
    <property type="entry name" value="ABC_tran"/>
    <property type="match status" value="1"/>
</dbReference>
<dbReference type="NCBIfam" id="TIGR01188">
    <property type="entry name" value="drrA"/>
    <property type="match status" value="1"/>
</dbReference>
<dbReference type="GO" id="GO:0016887">
    <property type="term" value="F:ATP hydrolysis activity"/>
    <property type="evidence" value="ECO:0007669"/>
    <property type="project" value="InterPro"/>
</dbReference>
<dbReference type="GO" id="GO:0005886">
    <property type="term" value="C:plasma membrane"/>
    <property type="evidence" value="ECO:0007669"/>
    <property type="project" value="UniProtKB-SubCell"/>
</dbReference>
<keyword evidence="7" id="KW-0472">Membrane</keyword>